<evidence type="ECO:0000313" key="2">
    <source>
        <dbReference type="Proteomes" id="UP001217838"/>
    </source>
</evidence>
<evidence type="ECO:0008006" key="3">
    <source>
        <dbReference type="Google" id="ProtNLM"/>
    </source>
</evidence>
<protein>
    <recommendedName>
        <fullName evidence="3">Knr4/Smi1-like domain-containing protein</fullName>
    </recommendedName>
</protein>
<reference evidence="1 2" key="1">
    <citation type="submission" date="2022-11" db="EMBL/GenBank/DDBJ databases">
        <title>Minimal conservation of predation-associated metabolite biosynthetic gene clusters underscores biosynthetic potential of Myxococcota including descriptions for ten novel species: Archangium lansinium sp. nov., Myxococcus landrumus sp. nov., Nannocystis bai.</title>
        <authorList>
            <person name="Ahearne A."/>
            <person name="Stevens C."/>
            <person name="Dowd S."/>
        </authorList>
    </citation>
    <scope>NUCLEOTIDE SEQUENCE [LARGE SCALE GENOMIC DNA]</scope>
    <source>
        <strain evidence="1 2">NCELM</strain>
    </source>
</reference>
<sequence>MSAATPPRPANVPASATYSADSALWCEDTEAAVRRWYRDGQPLLDAGLRAGKLHGAVSWFSNHPDFNYGAEPSAAATALQQQYDLPIGPPLTTRIEAVYEDGAIVTATFHGYPFGAIALIASWRNGRLHGRFDWQKITQGELLRFGDTVIGAHDVKLPKPHPERGVSEFVDGKRKSTTFFDREGREIVQAKPLKEWGQGFARADLAGYVARGDFERDLAAFFPTARRVTELAGDARPLEQWIERLPEAHRAAARAFDALVRSGRFPWLGQRFDVSGSYGFDCVRNGLAGAADDRYVGLSSDGSGNMHLLDTTTGRVLGWEHESDGFDDRRGFDDLDAFAFAMVRVEAAAAKRIPAKKLADLFKALGLAGAVFELG</sequence>
<keyword evidence="2" id="KW-1185">Reference proteome</keyword>
<dbReference type="Proteomes" id="UP001217838">
    <property type="component" value="Unassembled WGS sequence"/>
</dbReference>
<comment type="caution">
    <text evidence="1">The sequence shown here is derived from an EMBL/GenBank/DDBJ whole genome shotgun (WGS) entry which is preliminary data.</text>
</comment>
<dbReference type="RefSeq" id="WP_271994285.1">
    <property type="nucleotide sequence ID" value="NZ_JAQNDN010000001.1"/>
</dbReference>
<accession>A0ABT5AXW0</accession>
<gene>
    <name evidence="1" type="ORF">POL58_02945</name>
</gene>
<name>A0ABT5AXW0_9BACT</name>
<proteinExistence type="predicted"/>
<dbReference type="EMBL" id="JAQNDN010000001">
    <property type="protein sequence ID" value="MDC0666671.1"/>
    <property type="molecule type" value="Genomic_DNA"/>
</dbReference>
<organism evidence="1 2">
    <name type="scientific">Nannocystis radixulma</name>
    <dbReference type="NCBI Taxonomy" id="2995305"/>
    <lineage>
        <taxon>Bacteria</taxon>
        <taxon>Pseudomonadati</taxon>
        <taxon>Myxococcota</taxon>
        <taxon>Polyangia</taxon>
        <taxon>Nannocystales</taxon>
        <taxon>Nannocystaceae</taxon>
        <taxon>Nannocystis</taxon>
    </lineage>
</organism>
<evidence type="ECO:0000313" key="1">
    <source>
        <dbReference type="EMBL" id="MDC0666671.1"/>
    </source>
</evidence>